<dbReference type="Proteomes" id="UP000789390">
    <property type="component" value="Unassembled WGS sequence"/>
</dbReference>
<dbReference type="PANTHER" id="PTHR34009:SF2">
    <property type="entry name" value="PROTEIN STAR"/>
    <property type="match status" value="1"/>
</dbReference>
<comment type="caution">
    <text evidence="2">The sequence shown here is derived from an EMBL/GenBank/DDBJ whole genome shotgun (WGS) entry which is preliminary data.</text>
</comment>
<dbReference type="EMBL" id="CAKKLH010000285">
    <property type="protein sequence ID" value="CAH0108537.1"/>
    <property type="molecule type" value="Genomic_DNA"/>
</dbReference>
<feature type="domain" description="Methyltransferase FkbM" evidence="1">
    <location>
        <begin position="135"/>
        <end position="202"/>
    </location>
</feature>
<dbReference type="GO" id="GO:0006888">
    <property type="term" value="P:endoplasmic reticulum to Golgi vesicle-mediated transport"/>
    <property type="evidence" value="ECO:0007669"/>
    <property type="project" value="TreeGrafter"/>
</dbReference>
<dbReference type="InterPro" id="IPR006342">
    <property type="entry name" value="FkbM_mtfrase"/>
</dbReference>
<dbReference type="AlphaFoldDB" id="A0A8J2RPZ6"/>
<dbReference type="InterPro" id="IPR053202">
    <property type="entry name" value="EGF_Rcpt_Signaling_Reg"/>
</dbReference>
<dbReference type="PANTHER" id="PTHR34009">
    <property type="entry name" value="PROTEIN STAR"/>
    <property type="match status" value="1"/>
</dbReference>
<dbReference type="GO" id="GO:0005886">
    <property type="term" value="C:plasma membrane"/>
    <property type="evidence" value="ECO:0007669"/>
    <property type="project" value="TreeGrafter"/>
</dbReference>
<dbReference type="GO" id="GO:0005794">
    <property type="term" value="C:Golgi apparatus"/>
    <property type="evidence" value="ECO:0007669"/>
    <property type="project" value="TreeGrafter"/>
</dbReference>
<gene>
    <name evidence="2" type="ORF">DGAL_LOCUS11930</name>
</gene>
<evidence type="ECO:0000313" key="3">
    <source>
        <dbReference type="Proteomes" id="UP000789390"/>
    </source>
</evidence>
<organism evidence="2 3">
    <name type="scientific">Daphnia galeata</name>
    <dbReference type="NCBI Taxonomy" id="27404"/>
    <lineage>
        <taxon>Eukaryota</taxon>
        <taxon>Metazoa</taxon>
        <taxon>Ecdysozoa</taxon>
        <taxon>Arthropoda</taxon>
        <taxon>Crustacea</taxon>
        <taxon>Branchiopoda</taxon>
        <taxon>Diplostraca</taxon>
        <taxon>Cladocera</taxon>
        <taxon>Anomopoda</taxon>
        <taxon>Daphniidae</taxon>
        <taxon>Daphnia</taxon>
    </lineage>
</organism>
<dbReference type="GO" id="GO:0031902">
    <property type="term" value="C:late endosome membrane"/>
    <property type="evidence" value="ECO:0007669"/>
    <property type="project" value="TreeGrafter"/>
</dbReference>
<protein>
    <recommendedName>
        <fullName evidence="1">Methyltransferase FkbM domain-containing protein</fullName>
    </recommendedName>
</protein>
<proteinExistence type="predicted"/>
<reference evidence="2" key="1">
    <citation type="submission" date="2021-11" db="EMBL/GenBank/DDBJ databases">
        <authorList>
            <person name="Schell T."/>
        </authorList>
    </citation>
    <scope>NUCLEOTIDE SEQUENCE</scope>
    <source>
        <strain evidence="2">M5</strain>
    </source>
</reference>
<evidence type="ECO:0000259" key="1">
    <source>
        <dbReference type="Pfam" id="PF05050"/>
    </source>
</evidence>
<dbReference type="GO" id="GO:0016197">
    <property type="term" value="P:endosomal transport"/>
    <property type="evidence" value="ECO:0007669"/>
    <property type="project" value="TreeGrafter"/>
</dbReference>
<name>A0A8J2RPZ6_9CRUS</name>
<keyword evidence="3" id="KW-1185">Reference proteome</keyword>
<dbReference type="Pfam" id="PF05050">
    <property type="entry name" value="Methyltransf_21"/>
    <property type="match status" value="1"/>
</dbReference>
<sequence length="229" mass="26528">MYLSSADCTIEYANSNQLQQDHPCVLNLIQNNYLRLPAPNNLPYRMDHPEVMDPSDGQSEAILKILQNKPNGFFIECGGYDDGEFLSNTLYMKRSLGWNGLLIIEADRKAYTFDILEKVDEHQVTFEMGTERQAETTKDTTENIYKVQCFPMYPILLAIGRTHVDYLRLDVEGLEYKILRTIPWHKVYMQRLTVEWNHTPEGEPVLTQLMQDNIISSSSVLFHCCKPEK</sequence>
<evidence type="ECO:0000313" key="2">
    <source>
        <dbReference type="EMBL" id="CAH0108537.1"/>
    </source>
</evidence>
<accession>A0A8J2RPZ6</accession>
<dbReference type="OrthoDB" id="6357215at2759"/>
<dbReference type="GO" id="GO:0005789">
    <property type="term" value="C:endoplasmic reticulum membrane"/>
    <property type="evidence" value="ECO:0007669"/>
    <property type="project" value="TreeGrafter"/>
</dbReference>